<protein>
    <submittedName>
        <fullName evidence="3">C-5 sterol desaturase erg31</fullName>
    </submittedName>
</protein>
<evidence type="ECO:0000256" key="1">
    <source>
        <dbReference type="SAM" id="Phobius"/>
    </source>
</evidence>
<dbReference type="EMBL" id="LSSK01000093">
    <property type="protein sequence ID" value="OMH85355.1"/>
    <property type="molecule type" value="Genomic_DNA"/>
</dbReference>
<dbReference type="AlphaFoldDB" id="A0A1R1PWI2"/>
<dbReference type="GO" id="GO:0008610">
    <property type="term" value="P:lipid biosynthetic process"/>
    <property type="evidence" value="ECO:0007669"/>
    <property type="project" value="InterPro"/>
</dbReference>
<dbReference type="InterPro" id="IPR006694">
    <property type="entry name" value="Fatty_acid_hydroxylase"/>
</dbReference>
<comment type="caution">
    <text evidence="3">The sequence shown here is derived from an EMBL/GenBank/DDBJ whole genome shotgun (WGS) entry which is preliminary data.</text>
</comment>
<evidence type="ECO:0000313" key="3">
    <source>
        <dbReference type="EMBL" id="OMH85355.1"/>
    </source>
</evidence>
<dbReference type="GO" id="GO:0005506">
    <property type="term" value="F:iron ion binding"/>
    <property type="evidence" value="ECO:0007669"/>
    <property type="project" value="InterPro"/>
</dbReference>
<accession>A0A1R1PWI2</accession>
<gene>
    <name evidence="3" type="ORF">AX774_g1110</name>
</gene>
<keyword evidence="4" id="KW-1185">Reference proteome</keyword>
<evidence type="ECO:0000313" key="4">
    <source>
        <dbReference type="Proteomes" id="UP000188320"/>
    </source>
</evidence>
<organism evidence="3 4">
    <name type="scientific">Zancudomyces culisetae</name>
    <name type="common">Gut fungus</name>
    <name type="synonym">Smittium culisetae</name>
    <dbReference type="NCBI Taxonomy" id="1213189"/>
    <lineage>
        <taxon>Eukaryota</taxon>
        <taxon>Fungi</taxon>
        <taxon>Fungi incertae sedis</taxon>
        <taxon>Zoopagomycota</taxon>
        <taxon>Kickxellomycotina</taxon>
        <taxon>Harpellomycetes</taxon>
        <taxon>Harpellales</taxon>
        <taxon>Legeriomycetaceae</taxon>
        <taxon>Zancudomyces</taxon>
    </lineage>
</organism>
<keyword evidence="1" id="KW-0472">Membrane</keyword>
<dbReference type="Pfam" id="PF04116">
    <property type="entry name" value="FA_hydroxylase"/>
    <property type="match status" value="1"/>
</dbReference>
<sequence length="84" mass="9993">MEIQTAMKAFPVITILTMPWIYGEIHGKSLLYDDLHQYGLTYLVLSGVGFIIFTDFCIYWVHRIEHHPLFYATFHKLHHKWIGK</sequence>
<keyword evidence="1" id="KW-1133">Transmembrane helix</keyword>
<dbReference type="Proteomes" id="UP000188320">
    <property type="component" value="Unassembled WGS sequence"/>
</dbReference>
<keyword evidence="1" id="KW-0812">Transmembrane</keyword>
<feature type="domain" description="Fatty acid hydroxylase" evidence="2">
    <location>
        <begin position="49"/>
        <end position="81"/>
    </location>
</feature>
<name>A0A1R1PWI2_ZANCU</name>
<proteinExistence type="predicted"/>
<feature type="transmembrane region" description="Helical" evidence="1">
    <location>
        <begin position="40"/>
        <end position="61"/>
    </location>
</feature>
<dbReference type="GO" id="GO:0016491">
    <property type="term" value="F:oxidoreductase activity"/>
    <property type="evidence" value="ECO:0007669"/>
    <property type="project" value="InterPro"/>
</dbReference>
<dbReference type="OrthoDB" id="6354873at2759"/>
<evidence type="ECO:0000259" key="2">
    <source>
        <dbReference type="Pfam" id="PF04116"/>
    </source>
</evidence>
<reference evidence="4" key="1">
    <citation type="submission" date="2017-01" db="EMBL/GenBank/DDBJ databases">
        <authorList>
            <person name="Wang Y."/>
            <person name="White M."/>
            <person name="Kvist S."/>
            <person name="Moncalvo J.-M."/>
        </authorList>
    </citation>
    <scope>NUCLEOTIDE SEQUENCE [LARGE SCALE GENOMIC DNA]</scope>
    <source>
        <strain evidence="4">COL-18-3</strain>
    </source>
</reference>